<dbReference type="InterPro" id="IPR014729">
    <property type="entry name" value="Rossmann-like_a/b/a_fold"/>
</dbReference>
<dbReference type="SUPFAM" id="SSF52402">
    <property type="entry name" value="Adenine nucleotide alpha hydrolases-like"/>
    <property type="match status" value="1"/>
</dbReference>
<gene>
    <name evidence="1" type="ORF">J4415_02470</name>
</gene>
<dbReference type="InterPro" id="IPR027417">
    <property type="entry name" value="P-loop_NTPase"/>
</dbReference>
<reference evidence="1" key="1">
    <citation type="submission" date="2021-03" db="EMBL/GenBank/DDBJ databases">
        <authorList>
            <person name="Jaffe A."/>
        </authorList>
    </citation>
    <scope>NUCLEOTIDE SEQUENCE</scope>
    <source>
        <strain evidence="1">RIFCSPHIGHO2_01_FULL_AR10_44_11</strain>
    </source>
</reference>
<organism evidence="1 2">
    <name type="scientific">Candidatus Iainarchaeum sp</name>
    <dbReference type="NCBI Taxonomy" id="3101447"/>
    <lineage>
        <taxon>Archaea</taxon>
        <taxon>Candidatus Iainarchaeota</taxon>
        <taxon>Candidatus Iainarchaeia</taxon>
        <taxon>Candidatus Iainarchaeales</taxon>
        <taxon>Candidatus Iainarchaeaceae</taxon>
        <taxon>Candidatus Iainarchaeum</taxon>
    </lineage>
</organism>
<dbReference type="AlphaFoldDB" id="A0A8T4KX69"/>
<dbReference type="EMBL" id="JAGVWD010000038">
    <property type="protein sequence ID" value="MBS3057470.1"/>
    <property type="molecule type" value="Genomic_DNA"/>
</dbReference>
<reference evidence="1" key="2">
    <citation type="submission" date="2021-05" db="EMBL/GenBank/DDBJ databases">
        <title>Protein family content uncovers lineage relationships and bacterial pathway maintenance mechanisms in DPANN archaea.</title>
        <authorList>
            <person name="Castelle C.J."/>
            <person name="Meheust R."/>
            <person name="Jaffe A.L."/>
            <person name="Seitz K."/>
            <person name="Gong X."/>
            <person name="Baker B.J."/>
            <person name="Banfield J.F."/>
        </authorList>
    </citation>
    <scope>NUCLEOTIDE SEQUENCE</scope>
    <source>
        <strain evidence="1">RIFCSPHIGHO2_01_FULL_AR10_44_11</strain>
    </source>
</reference>
<evidence type="ECO:0000313" key="1">
    <source>
        <dbReference type="EMBL" id="MBS3057470.1"/>
    </source>
</evidence>
<dbReference type="Gene3D" id="3.40.50.620">
    <property type="entry name" value="HUPs"/>
    <property type="match status" value="1"/>
</dbReference>
<name>A0A8T4KX69_9ARCH</name>
<dbReference type="PANTHER" id="PTHR43169">
    <property type="entry name" value="EXSB FAMILY PROTEIN"/>
    <property type="match status" value="1"/>
</dbReference>
<accession>A0A8T4KX69</accession>
<comment type="caution">
    <text evidence="1">The sequence shown here is derived from an EMBL/GenBank/DDBJ whole genome shotgun (WGS) entry which is preliminary data.</text>
</comment>
<sequence>MLKNIVIFGEPATGKSTIAKKLSFKLPNYKIVESSEGLIVPIARHFKKLPSNYNTLLYSLEKIVDKNLATQAPINRKKARKIFSSLVKQYFPSFIAETLEKIYSKKYPTAPLIFTGVRGYENAKYFKKRGYFVVFLKANKEDLLERLSKKRDYSKKEILNELKEEDRLYLTKKIEKEADLVFNTSTISAAEIADKIISLVQKKIQECKKCINTNQNPFIKFNKEGYCDVCEIYLKNFDKKALAKELALFKSFIGSGKGKYDIMVGLSGGKDSSATLYQVREMGFTPLAFTFDLGYFHPYIYRRAKKVAEMCGVDYEIIPVRKYITKKMLRRFRKMADLYKRDKKEEFVMDYATGRREYQGVVRPCWVCRELIIHARYFEALKHGVRAVAIGINEWTSLKQSTSQKKLVVSAIRKLKPFPDKPAVYIVHFPFLIQAKLKDTKKILKKIGWNYYHNVQSNAASCLLACAAEEPLCKNLGFHPDTTRLAREVTVGFLTKKEAKRALQRIRKCKYSVPQILKKAELI</sequence>
<dbReference type="Proteomes" id="UP000677687">
    <property type="component" value="Unassembled WGS sequence"/>
</dbReference>
<dbReference type="SUPFAM" id="SSF52540">
    <property type="entry name" value="P-loop containing nucleoside triphosphate hydrolases"/>
    <property type="match status" value="1"/>
</dbReference>
<dbReference type="InterPro" id="IPR052188">
    <property type="entry name" value="Ni-pincer_cofactor_biosynth"/>
</dbReference>
<evidence type="ECO:0000313" key="2">
    <source>
        <dbReference type="Proteomes" id="UP000677687"/>
    </source>
</evidence>
<proteinExistence type="predicted"/>
<dbReference type="PANTHER" id="PTHR43169:SF2">
    <property type="entry name" value="NAD_GMP SYNTHASE DOMAIN-CONTAINING PROTEIN"/>
    <property type="match status" value="1"/>
</dbReference>
<dbReference type="Gene3D" id="3.40.50.300">
    <property type="entry name" value="P-loop containing nucleotide triphosphate hydrolases"/>
    <property type="match status" value="1"/>
</dbReference>
<protein>
    <submittedName>
        <fullName evidence="1">AAA family ATPase</fullName>
    </submittedName>
</protein>